<dbReference type="PANTHER" id="PTHR30143:SF0">
    <property type="entry name" value="2-KETO-4-PENTENOATE HYDRATASE"/>
    <property type="match status" value="1"/>
</dbReference>
<dbReference type="EMBL" id="JBHLZN010000001">
    <property type="protein sequence ID" value="MFB9884935.1"/>
    <property type="molecule type" value="Genomic_DNA"/>
</dbReference>
<proteinExistence type="predicted"/>
<sequence>MMHCQDVIEPISRALLQARQQHQPLALPEALLNSLDEETAYAVQQRVLELRQQPAKWWKTGLMGNGQIFAAPIAASECYASEAKIDTQHFTALHVEAELAFCFNRSFQPKQQYTEVEILSAISHVAVSIEVLDSRLAGWPQAPTQLHLADNQMNGALVIGEAHTWQNSINFSSQPFELYINDHLIVQNEGGHPQQNPVQLLPEFVNLCSHLGYHLEAGSWVTTGTWSGYPAAVSGDKVSVCFAGIGSAWVQL</sequence>
<accession>A0ABV5Z6T6</accession>
<dbReference type="PANTHER" id="PTHR30143">
    <property type="entry name" value="ACID HYDRATASE"/>
    <property type="match status" value="1"/>
</dbReference>
<dbReference type="SUPFAM" id="SSF56529">
    <property type="entry name" value="FAH"/>
    <property type="match status" value="1"/>
</dbReference>
<dbReference type="InterPro" id="IPR036663">
    <property type="entry name" value="Fumarylacetoacetase_C_sf"/>
</dbReference>
<organism evidence="3 4">
    <name type="scientific">Balneatrix alpica</name>
    <dbReference type="NCBI Taxonomy" id="75684"/>
    <lineage>
        <taxon>Bacteria</taxon>
        <taxon>Pseudomonadati</taxon>
        <taxon>Pseudomonadota</taxon>
        <taxon>Gammaproteobacteria</taxon>
        <taxon>Oceanospirillales</taxon>
        <taxon>Balneatrichaceae</taxon>
        <taxon>Balneatrix</taxon>
    </lineage>
</organism>
<evidence type="ECO:0000256" key="1">
    <source>
        <dbReference type="ARBA" id="ARBA00023239"/>
    </source>
</evidence>
<keyword evidence="4" id="KW-1185">Reference proteome</keyword>
<comment type="caution">
    <text evidence="3">The sequence shown here is derived from an EMBL/GenBank/DDBJ whole genome shotgun (WGS) entry which is preliminary data.</text>
</comment>
<protein>
    <submittedName>
        <fullName evidence="3">2-keto-4-pentenoate hydratase</fullName>
    </submittedName>
</protein>
<evidence type="ECO:0000259" key="2">
    <source>
        <dbReference type="Pfam" id="PF01557"/>
    </source>
</evidence>
<reference evidence="3 4" key="1">
    <citation type="submission" date="2024-09" db="EMBL/GenBank/DDBJ databases">
        <authorList>
            <person name="Sun Q."/>
            <person name="Mori K."/>
        </authorList>
    </citation>
    <scope>NUCLEOTIDE SEQUENCE [LARGE SCALE GENOMIC DNA]</scope>
    <source>
        <strain evidence="3 4">ATCC 51285</strain>
    </source>
</reference>
<evidence type="ECO:0000313" key="4">
    <source>
        <dbReference type="Proteomes" id="UP001589628"/>
    </source>
</evidence>
<keyword evidence="1" id="KW-0456">Lyase</keyword>
<dbReference type="Proteomes" id="UP001589628">
    <property type="component" value="Unassembled WGS sequence"/>
</dbReference>
<dbReference type="Pfam" id="PF01557">
    <property type="entry name" value="FAA_hydrolase"/>
    <property type="match status" value="1"/>
</dbReference>
<feature type="domain" description="Fumarylacetoacetase-like C-terminal" evidence="2">
    <location>
        <begin position="78"/>
        <end position="248"/>
    </location>
</feature>
<name>A0ABV5Z6T6_9GAMM</name>
<dbReference type="Gene3D" id="3.90.850.10">
    <property type="entry name" value="Fumarylacetoacetase-like, C-terminal domain"/>
    <property type="match status" value="1"/>
</dbReference>
<dbReference type="InterPro" id="IPR011234">
    <property type="entry name" value="Fumarylacetoacetase-like_C"/>
</dbReference>
<dbReference type="InterPro" id="IPR050772">
    <property type="entry name" value="Hydratase-Decarb/MhpD_sf"/>
</dbReference>
<evidence type="ECO:0000313" key="3">
    <source>
        <dbReference type="EMBL" id="MFB9884935.1"/>
    </source>
</evidence>
<gene>
    <name evidence="3" type="ORF">ACFFLH_00740</name>
</gene>
<dbReference type="RefSeq" id="WP_027313432.1">
    <property type="nucleotide sequence ID" value="NZ_JBHLZN010000001.1"/>
</dbReference>